<proteinExistence type="inferred from homology"/>
<dbReference type="PANTHER" id="PTHR43163:SF6">
    <property type="entry name" value="DIPEPTIDE TRANSPORT SYSTEM PERMEASE PROTEIN DPPB-RELATED"/>
    <property type="match status" value="1"/>
</dbReference>
<dbReference type="SUPFAM" id="SSF161098">
    <property type="entry name" value="MetI-like"/>
    <property type="match status" value="1"/>
</dbReference>
<dbReference type="PROSITE" id="PS50928">
    <property type="entry name" value="ABC_TM1"/>
    <property type="match status" value="1"/>
</dbReference>
<evidence type="ECO:0000256" key="2">
    <source>
        <dbReference type="ARBA" id="ARBA00022448"/>
    </source>
</evidence>
<reference evidence="9 10" key="1">
    <citation type="submission" date="2018-10" db="EMBL/GenBank/DDBJ databases">
        <title>Natrarchaeobius chitinivorans gen. nov., sp. nov., and Natrarchaeobius haloalkaliphilus sp. nov., alkaliphilic, chitin-utilizing haloarchaea from hypersaline alkaline lakes.</title>
        <authorList>
            <person name="Sorokin D.Y."/>
            <person name="Elcheninov A.G."/>
            <person name="Kostrikina N.A."/>
            <person name="Bale N.J."/>
            <person name="Sinninghe Damste J.S."/>
            <person name="Khijniak T.V."/>
            <person name="Kublanov I.V."/>
            <person name="Toshchakov S.V."/>
        </authorList>
    </citation>
    <scope>NUCLEOTIDE SEQUENCE [LARGE SCALE GENOMIC DNA]</scope>
    <source>
        <strain evidence="9 10">AArcht7</strain>
    </source>
</reference>
<evidence type="ECO:0000256" key="4">
    <source>
        <dbReference type="ARBA" id="ARBA00022692"/>
    </source>
</evidence>
<feature type="transmembrane region" description="Helical" evidence="7">
    <location>
        <begin position="288"/>
        <end position="314"/>
    </location>
</feature>
<dbReference type="AlphaFoldDB" id="A0A3N6PFT4"/>
<keyword evidence="6 7" id="KW-0472">Membrane</keyword>
<name>A0A3N6PFT4_NATCH</name>
<gene>
    <name evidence="9" type="ORF">EA472_15665</name>
</gene>
<keyword evidence="10" id="KW-1185">Reference proteome</keyword>
<accession>A0A3N6PFT4</accession>
<dbReference type="Pfam" id="PF19300">
    <property type="entry name" value="BPD_transp_1_N"/>
    <property type="match status" value="1"/>
</dbReference>
<evidence type="ECO:0000259" key="8">
    <source>
        <dbReference type="PROSITE" id="PS50928"/>
    </source>
</evidence>
<dbReference type="PANTHER" id="PTHR43163">
    <property type="entry name" value="DIPEPTIDE TRANSPORT SYSTEM PERMEASE PROTEIN DPPB-RELATED"/>
    <property type="match status" value="1"/>
</dbReference>
<feature type="transmembrane region" description="Helical" evidence="7">
    <location>
        <begin position="242"/>
        <end position="268"/>
    </location>
</feature>
<feature type="transmembrane region" description="Helical" evidence="7">
    <location>
        <begin position="138"/>
        <end position="165"/>
    </location>
</feature>
<feature type="transmembrane region" description="Helical" evidence="7">
    <location>
        <begin position="185"/>
        <end position="207"/>
    </location>
</feature>
<dbReference type="Proteomes" id="UP000281431">
    <property type="component" value="Unassembled WGS sequence"/>
</dbReference>
<dbReference type="InterPro" id="IPR000515">
    <property type="entry name" value="MetI-like"/>
</dbReference>
<organism evidence="9 10">
    <name type="scientific">Natrarchaeobius chitinivorans</name>
    <dbReference type="NCBI Taxonomy" id="1679083"/>
    <lineage>
        <taxon>Archaea</taxon>
        <taxon>Methanobacteriati</taxon>
        <taxon>Methanobacteriota</taxon>
        <taxon>Stenosarchaea group</taxon>
        <taxon>Halobacteria</taxon>
        <taxon>Halobacteriales</taxon>
        <taxon>Natrialbaceae</taxon>
        <taxon>Natrarchaeobius</taxon>
    </lineage>
</organism>
<comment type="subcellular location">
    <subcellularLocation>
        <location evidence="1 7">Cell membrane</location>
        <topology evidence="1 7">Multi-pass membrane protein</topology>
    </subcellularLocation>
</comment>
<dbReference type="EMBL" id="REFZ01000011">
    <property type="protein sequence ID" value="RQG98979.1"/>
    <property type="molecule type" value="Genomic_DNA"/>
</dbReference>
<comment type="similarity">
    <text evidence="7">Belongs to the binding-protein-dependent transport system permease family.</text>
</comment>
<feature type="transmembrane region" description="Helical" evidence="7">
    <location>
        <begin position="20"/>
        <end position="37"/>
    </location>
</feature>
<evidence type="ECO:0000313" key="10">
    <source>
        <dbReference type="Proteomes" id="UP000281431"/>
    </source>
</evidence>
<dbReference type="CDD" id="cd06261">
    <property type="entry name" value="TM_PBP2"/>
    <property type="match status" value="1"/>
</dbReference>
<evidence type="ECO:0000256" key="3">
    <source>
        <dbReference type="ARBA" id="ARBA00022475"/>
    </source>
</evidence>
<keyword evidence="3" id="KW-1003">Cell membrane</keyword>
<sequence>MLPRQMSWTQYAIKRTLSSVFVLFGASVVIFSIVRLIPGDPAQVLLGDTAREQQLEVVRRELGLHRPVWEQYFIWLSDVLTLDLGRSYMNNQLITELLAIRYPRSLQLAVLTMILATAIGVPLAIWGASNRNTSKDYVALFFSQFGVSIPSFFLGVVLILLFANLIPIFPPSGYHSFFDHPLANFVHLVLPVVTLTVINAAIITRYLRSEMLENLNSEYVQTARAYGHSERRIVLKYVAKNALIPTITVIGIQFGGIIGGVVIIEEVFSYPGIGLLLLDSILRRDYPVIQMSLLAIAATFIVVNLIVDLVYGYLDPRIRH</sequence>
<evidence type="ECO:0000256" key="5">
    <source>
        <dbReference type="ARBA" id="ARBA00022989"/>
    </source>
</evidence>
<keyword evidence="2 7" id="KW-0813">Transport</keyword>
<dbReference type="Gene3D" id="1.10.3720.10">
    <property type="entry name" value="MetI-like"/>
    <property type="match status" value="1"/>
</dbReference>
<keyword evidence="4 7" id="KW-0812">Transmembrane</keyword>
<dbReference type="Pfam" id="PF00528">
    <property type="entry name" value="BPD_transp_1"/>
    <property type="match status" value="1"/>
</dbReference>
<comment type="caution">
    <text evidence="9">The sequence shown here is derived from an EMBL/GenBank/DDBJ whole genome shotgun (WGS) entry which is preliminary data.</text>
</comment>
<dbReference type="InterPro" id="IPR035906">
    <property type="entry name" value="MetI-like_sf"/>
</dbReference>
<dbReference type="GO" id="GO:0005886">
    <property type="term" value="C:plasma membrane"/>
    <property type="evidence" value="ECO:0007669"/>
    <property type="project" value="UniProtKB-SubCell"/>
</dbReference>
<evidence type="ECO:0000256" key="6">
    <source>
        <dbReference type="ARBA" id="ARBA00023136"/>
    </source>
</evidence>
<evidence type="ECO:0000256" key="1">
    <source>
        <dbReference type="ARBA" id="ARBA00004651"/>
    </source>
</evidence>
<evidence type="ECO:0000313" key="9">
    <source>
        <dbReference type="EMBL" id="RQG98979.1"/>
    </source>
</evidence>
<feature type="domain" description="ABC transmembrane type-1" evidence="8">
    <location>
        <begin position="102"/>
        <end position="311"/>
    </location>
</feature>
<evidence type="ECO:0000256" key="7">
    <source>
        <dbReference type="RuleBase" id="RU363032"/>
    </source>
</evidence>
<feature type="transmembrane region" description="Helical" evidence="7">
    <location>
        <begin position="106"/>
        <end position="126"/>
    </location>
</feature>
<dbReference type="GO" id="GO:0055085">
    <property type="term" value="P:transmembrane transport"/>
    <property type="evidence" value="ECO:0007669"/>
    <property type="project" value="InterPro"/>
</dbReference>
<dbReference type="InterPro" id="IPR045621">
    <property type="entry name" value="BPD_transp_1_N"/>
</dbReference>
<protein>
    <submittedName>
        <fullName evidence="9">ABC transporter permease</fullName>
    </submittedName>
</protein>
<keyword evidence="5 7" id="KW-1133">Transmembrane helix</keyword>